<dbReference type="Pfam" id="PF18154">
    <property type="entry name" value="pPIWI_RE_REase"/>
    <property type="match status" value="1"/>
</dbReference>
<feature type="domain" description="REase associating with pPIWI RE" evidence="1">
    <location>
        <begin position="244"/>
        <end position="346"/>
    </location>
</feature>
<comment type="caution">
    <text evidence="2">The sequence shown here is derived from an EMBL/GenBank/DDBJ whole genome shotgun (WGS) entry which is preliminary data.</text>
</comment>
<name>A0A420EWQ9_9ACTN</name>
<reference evidence="2 3" key="1">
    <citation type="journal article" date="2018" name="Int. J. Syst. Evol. Microbiol.">
        <title>Micromonospora globbae sp. nov., an endophytic actinomycete isolated from roots of Globba winitii C. H. Wright.</title>
        <authorList>
            <person name="Kuncharoen N."/>
            <person name="Pittayakhajonwut P."/>
            <person name="Tanasupawat S."/>
        </authorList>
    </citation>
    <scope>NUCLEOTIDE SEQUENCE [LARGE SCALE GENOMIC DNA]</scope>
    <source>
        <strain evidence="2 3">WPS1-2</strain>
    </source>
</reference>
<evidence type="ECO:0000313" key="3">
    <source>
        <dbReference type="Proteomes" id="UP000285744"/>
    </source>
</evidence>
<gene>
    <name evidence="2" type="ORF">D7I43_25270</name>
</gene>
<accession>A0A420EWQ9</accession>
<sequence length="352" mass="39349">MTGVLMFELGPGQGPVAPLDLVRCLRRPLGALLPPILDGGDDGRYGDGVDEVVLLDDSDALADIAYEVGSDYVREVISGLDPGRDWLPSWSWMRANDLENELFARLIGTADEAAYRTARQFLVECPAGPEQLLVEECNRRQARRVAQYVPVTDGQSYRCGERRWWWPCRVCGWPMDVRGQMVRCRYPYHTATYQVTDRDKGAPGLIAVDRRLPAGVGRGLPERHDADGAVQLEEPVWRFIVVPGATELRLARLLTEAGATVQLYPDCDRYDLGIVVGDRRWDVDVKEHATVEGLLRHIRENPPSARHIVLPDTHAGQVHAVREALPTYTILTEGQLVSQIKGALRRRKRSAS</sequence>
<evidence type="ECO:0000259" key="1">
    <source>
        <dbReference type="Pfam" id="PF18154"/>
    </source>
</evidence>
<dbReference type="Proteomes" id="UP000285744">
    <property type="component" value="Unassembled WGS sequence"/>
</dbReference>
<proteinExistence type="predicted"/>
<dbReference type="EMBL" id="RAQQ01000021">
    <property type="protein sequence ID" value="RKF24687.1"/>
    <property type="molecule type" value="Genomic_DNA"/>
</dbReference>
<dbReference type="AlphaFoldDB" id="A0A420EWQ9"/>
<organism evidence="2 3">
    <name type="scientific">Micromonospora globbae</name>
    <dbReference type="NCBI Taxonomy" id="1894969"/>
    <lineage>
        <taxon>Bacteria</taxon>
        <taxon>Bacillati</taxon>
        <taxon>Actinomycetota</taxon>
        <taxon>Actinomycetes</taxon>
        <taxon>Micromonosporales</taxon>
        <taxon>Micromonosporaceae</taxon>
        <taxon>Micromonospora</taxon>
    </lineage>
</organism>
<dbReference type="InterPro" id="IPR040828">
    <property type="entry name" value="pPIWI_RE_REase"/>
</dbReference>
<protein>
    <recommendedName>
        <fullName evidence="1">REase associating with pPIWI RE domain-containing protein</fullName>
    </recommendedName>
</protein>
<evidence type="ECO:0000313" key="2">
    <source>
        <dbReference type="EMBL" id="RKF24687.1"/>
    </source>
</evidence>